<feature type="region of interest" description="Disordered" evidence="1">
    <location>
        <begin position="1"/>
        <end position="42"/>
    </location>
</feature>
<organism evidence="2">
    <name type="scientific">uncultured Chloroflexia bacterium</name>
    <dbReference type="NCBI Taxonomy" id="1672391"/>
    <lineage>
        <taxon>Bacteria</taxon>
        <taxon>Bacillati</taxon>
        <taxon>Chloroflexota</taxon>
        <taxon>Chloroflexia</taxon>
        <taxon>environmental samples</taxon>
    </lineage>
</organism>
<sequence length="42" mass="4117">TEGRTRSGSACGDAAAWRVGTPQGGVFGAARLDAGPARGKSL</sequence>
<proteinExistence type="predicted"/>
<evidence type="ECO:0000256" key="1">
    <source>
        <dbReference type="SAM" id="MobiDB-lite"/>
    </source>
</evidence>
<dbReference type="AlphaFoldDB" id="A0A6J4NMG3"/>
<reference evidence="2" key="1">
    <citation type="submission" date="2020-02" db="EMBL/GenBank/DDBJ databases">
        <authorList>
            <person name="Meier V. D."/>
        </authorList>
    </citation>
    <scope>NUCLEOTIDE SEQUENCE</scope>
    <source>
        <strain evidence="2">AVDCRST_MAG93</strain>
    </source>
</reference>
<accession>A0A6J4NMG3</accession>
<dbReference type="EMBL" id="CADCTR010003215">
    <property type="protein sequence ID" value="CAA9388004.1"/>
    <property type="molecule type" value="Genomic_DNA"/>
</dbReference>
<evidence type="ECO:0000313" key="2">
    <source>
        <dbReference type="EMBL" id="CAA9388004.1"/>
    </source>
</evidence>
<name>A0A6J4NMG3_9CHLR</name>
<feature type="non-terminal residue" evidence="2">
    <location>
        <position position="1"/>
    </location>
</feature>
<protein>
    <submittedName>
        <fullName evidence="2">Uncharacterized protein</fullName>
    </submittedName>
</protein>
<feature type="non-terminal residue" evidence="2">
    <location>
        <position position="42"/>
    </location>
</feature>
<gene>
    <name evidence="2" type="ORF">AVDCRST_MAG93-9577</name>
</gene>